<organism evidence="2 3">
    <name type="scientific">Trifolium subterraneum</name>
    <name type="common">Subterranean clover</name>
    <dbReference type="NCBI Taxonomy" id="3900"/>
    <lineage>
        <taxon>Eukaryota</taxon>
        <taxon>Viridiplantae</taxon>
        <taxon>Streptophyta</taxon>
        <taxon>Embryophyta</taxon>
        <taxon>Tracheophyta</taxon>
        <taxon>Spermatophyta</taxon>
        <taxon>Magnoliopsida</taxon>
        <taxon>eudicotyledons</taxon>
        <taxon>Gunneridae</taxon>
        <taxon>Pentapetalae</taxon>
        <taxon>rosids</taxon>
        <taxon>fabids</taxon>
        <taxon>Fabales</taxon>
        <taxon>Fabaceae</taxon>
        <taxon>Papilionoideae</taxon>
        <taxon>50 kb inversion clade</taxon>
        <taxon>NPAAA clade</taxon>
        <taxon>Hologalegina</taxon>
        <taxon>IRL clade</taxon>
        <taxon>Trifolieae</taxon>
        <taxon>Trifolium</taxon>
    </lineage>
</organism>
<evidence type="ECO:0000313" key="3">
    <source>
        <dbReference type="Proteomes" id="UP000242715"/>
    </source>
</evidence>
<sequence length="67" mass="7789">MHSSNWLNDISSMRINKRPPRSGDLRISRSVDPPHREKNVEETERKEKVEKSARLNHQKVSSPTTLP</sequence>
<protein>
    <submittedName>
        <fullName evidence="2">Uncharacterized protein</fullName>
    </submittedName>
</protein>
<feature type="compositionally biased region" description="Polar residues" evidence="1">
    <location>
        <begin position="58"/>
        <end position="67"/>
    </location>
</feature>
<reference evidence="3" key="1">
    <citation type="journal article" date="2017" name="Front. Plant Sci.">
        <title>Climate Clever Clovers: New Paradigm to Reduce the Environmental Footprint of Ruminants by Breeding Low Methanogenic Forages Utilizing Haplotype Variation.</title>
        <authorList>
            <person name="Kaur P."/>
            <person name="Appels R."/>
            <person name="Bayer P.E."/>
            <person name="Keeble-Gagnere G."/>
            <person name="Wang J."/>
            <person name="Hirakawa H."/>
            <person name="Shirasawa K."/>
            <person name="Vercoe P."/>
            <person name="Stefanova K."/>
            <person name="Durmic Z."/>
            <person name="Nichols P."/>
            <person name="Revell C."/>
            <person name="Isobe S.N."/>
            <person name="Edwards D."/>
            <person name="Erskine W."/>
        </authorList>
    </citation>
    <scope>NUCLEOTIDE SEQUENCE [LARGE SCALE GENOMIC DNA]</scope>
    <source>
        <strain evidence="3">cv. Daliak</strain>
    </source>
</reference>
<dbReference type="Proteomes" id="UP000242715">
    <property type="component" value="Unassembled WGS sequence"/>
</dbReference>
<dbReference type="AlphaFoldDB" id="A0A2Z6MM77"/>
<evidence type="ECO:0000256" key="1">
    <source>
        <dbReference type="SAM" id="MobiDB-lite"/>
    </source>
</evidence>
<dbReference type="EMBL" id="DF973532">
    <property type="protein sequence ID" value="GAU33626.1"/>
    <property type="molecule type" value="Genomic_DNA"/>
</dbReference>
<keyword evidence="3" id="KW-1185">Reference proteome</keyword>
<feature type="compositionally biased region" description="Basic and acidic residues" evidence="1">
    <location>
        <begin position="21"/>
        <end position="53"/>
    </location>
</feature>
<gene>
    <name evidence="2" type="ORF">TSUD_360070</name>
</gene>
<accession>A0A2Z6MM77</accession>
<name>A0A2Z6MM77_TRISU</name>
<evidence type="ECO:0000313" key="2">
    <source>
        <dbReference type="EMBL" id="GAU33626.1"/>
    </source>
</evidence>
<proteinExistence type="predicted"/>
<feature type="region of interest" description="Disordered" evidence="1">
    <location>
        <begin position="1"/>
        <end position="67"/>
    </location>
</feature>
<feature type="compositionally biased region" description="Polar residues" evidence="1">
    <location>
        <begin position="1"/>
        <end position="14"/>
    </location>
</feature>